<comment type="caution">
    <text evidence="1">The sequence shown here is derived from an EMBL/GenBank/DDBJ whole genome shotgun (WGS) entry which is preliminary data.</text>
</comment>
<dbReference type="Proteomes" id="UP000220900">
    <property type="component" value="Unassembled WGS sequence"/>
</dbReference>
<keyword evidence="1" id="KW-0540">Nuclease</keyword>
<gene>
    <name evidence="1" type="ORF">CN491_25215</name>
</gene>
<proteinExistence type="predicted"/>
<protein>
    <submittedName>
        <fullName evidence="1">3'-5' exonuclease</fullName>
    </submittedName>
</protein>
<dbReference type="AlphaFoldDB" id="A0A2A8LIM8"/>
<dbReference type="RefSeq" id="WP_098269657.1">
    <property type="nucleotide sequence ID" value="NZ_JAXUHO010000007.1"/>
</dbReference>
<organism evidence="1 2">
    <name type="scientific">Bacillus cereus</name>
    <dbReference type="NCBI Taxonomy" id="1396"/>
    <lineage>
        <taxon>Bacteria</taxon>
        <taxon>Bacillati</taxon>
        <taxon>Bacillota</taxon>
        <taxon>Bacilli</taxon>
        <taxon>Bacillales</taxon>
        <taxon>Bacillaceae</taxon>
        <taxon>Bacillus</taxon>
        <taxon>Bacillus cereus group</taxon>
    </lineage>
</organism>
<keyword evidence="1" id="KW-0269">Exonuclease</keyword>
<evidence type="ECO:0000313" key="2">
    <source>
        <dbReference type="Proteomes" id="UP000220900"/>
    </source>
</evidence>
<dbReference type="EMBL" id="NTZF01000038">
    <property type="protein sequence ID" value="PES90415.1"/>
    <property type="molecule type" value="Genomic_DNA"/>
</dbReference>
<evidence type="ECO:0000313" key="1">
    <source>
        <dbReference type="EMBL" id="PES90415.1"/>
    </source>
</evidence>
<reference evidence="1 2" key="1">
    <citation type="submission" date="2017-09" db="EMBL/GenBank/DDBJ databases">
        <title>Large-scale bioinformatics analysis of Bacillus genomes uncovers conserved roles of natural products in bacterial physiology.</title>
        <authorList>
            <consortium name="Agbiome Team Llc"/>
            <person name="Bleich R.M."/>
            <person name="Grubbs K.J."/>
            <person name="Santa Maria K.C."/>
            <person name="Allen S.E."/>
            <person name="Farag S."/>
            <person name="Shank E.A."/>
            <person name="Bowers A."/>
        </authorList>
    </citation>
    <scope>NUCLEOTIDE SEQUENCE [LARGE SCALE GENOMIC DNA]</scope>
    <source>
        <strain evidence="1 2">AFS002368</strain>
    </source>
</reference>
<sequence>MELFRGKVVCPRCDGNGLVYKAEIKDINKVVYVCDECDATWFRNDRFGMDNFVDYETFLEENSLSYMEANVIHLGYDWYKGY</sequence>
<accession>A0A2A8LIM8</accession>
<dbReference type="GO" id="GO:0004527">
    <property type="term" value="F:exonuclease activity"/>
    <property type="evidence" value="ECO:0007669"/>
    <property type="project" value="UniProtKB-KW"/>
</dbReference>
<name>A0A2A8LIM8_BACCE</name>
<keyword evidence="1" id="KW-0378">Hydrolase</keyword>